<keyword evidence="3" id="KW-1185">Reference proteome</keyword>
<protein>
    <submittedName>
        <fullName evidence="2">Uncharacterized protein</fullName>
    </submittedName>
</protein>
<feature type="region of interest" description="Disordered" evidence="1">
    <location>
        <begin position="42"/>
        <end position="72"/>
    </location>
</feature>
<feature type="compositionally biased region" description="Polar residues" evidence="1">
    <location>
        <begin position="42"/>
        <end position="54"/>
    </location>
</feature>
<name>A0AA40F3D2_9PEZI</name>
<proteinExistence type="predicted"/>
<reference evidence="2" key="1">
    <citation type="submission" date="2023-06" db="EMBL/GenBank/DDBJ databases">
        <title>Genome-scale phylogeny and comparative genomics of the fungal order Sordariales.</title>
        <authorList>
            <consortium name="Lawrence Berkeley National Laboratory"/>
            <person name="Hensen N."/>
            <person name="Bonometti L."/>
            <person name="Westerberg I."/>
            <person name="Brannstrom I.O."/>
            <person name="Guillou S."/>
            <person name="Cros-Aarteil S."/>
            <person name="Calhoun S."/>
            <person name="Haridas S."/>
            <person name="Kuo A."/>
            <person name="Mondo S."/>
            <person name="Pangilinan J."/>
            <person name="Riley R."/>
            <person name="LaButti K."/>
            <person name="Andreopoulos B."/>
            <person name="Lipzen A."/>
            <person name="Chen C."/>
            <person name="Yanf M."/>
            <person name="Daum C."/>
            <person name="Ng V."/>
            <person name="Clum A."/>
            <person name="Steindorff A."/>
            <person name="Ohm R."/>
            <person name="Martin F."/>
            <person name="Silar P."/>
            <person name="Natvig D."/>
            <person name="Lalanne C."/>
            <person name="Gautier V."/>
            <person name="Ament-velasquez S.L."/>
            <person name="Kruys A."/>
            <person name="Hutchinson M.I."/>
            <person name="Powell A.J."/>
            <person name="Barry K."/>
            <person name="Miller A.N."/>
            <person name="Grigoriev I.V."/>
            <person name="Debuchy R."/>
            <person name="Gladieux P."/>
            <person name="Thoren M.H."/>
            <person name="Johannesson H."/>
        </authorList>
    </citation>
    <scope>NUCLEOTIDE SEQUENCE</scope>
    <source>
        <strain evidence="2">SMH3187-1</strain>
    </source>
</reference>
<dbReference type="EMBL" id="JAUKUD010000003">
    <property type="protein sequence ID" value="KAK0750380.1"/>
    <property type="molecule type" value="Genomic_DNA"/>
</dbReference>
<sequence length="175" mass="19319">MVIKRKRSESELSSFSSAFSSPTRPGSQSIDTVAIGQINWGALSSRSSTPNHLPSRTMKRFRDNRPSESEVHQRTLNLLYSAQQRQQHQTPMVEIQTDTPVDMSEAPATEAQNRHSNNQRSLHSFWALPSPTSSLGGSPPHTAATLSTTSSNYAYCEVGLHVEAEMAMELDSQMS</sequence>
<gene>
    <name evidence="2" type="ORF">B0T18DRAFT_428333</name>
</gene>
<feature type="compositionally biased region" description="Basic and acidic residues" evidence="1">
    <location>
        <begin position="60"/>
        <end position="72"/>
    </location>
</feature>
<evidence type="ECO:0000313" key="3">
    <source>
        <dbReference type="Proteomes" id="UP001172155"/>
    </source>
</evidence>
<dbReference type="Proteomes" id="UP001172155">
    <property type="component" value="Unassembled WGS sequence"/>
</dbReference>
<feature type="compositionally biased region" description="Low complexity" evidence="1">
    <location>
        <begin position="11"/>
        <end position="21"/>
    </location>
</feature>
<comment type="caution">
    <text evidence="2">The sequence shown here is derived from an EMBL/GenBank/DDBJ whole genome shotgun (WGS) entry which is preliminary data.</text>
</comment>
<accession>A0AA40F3D2</accession>
<dbReference type="AlphaFoldDB" id="A0AA40F3D2"/>
<evidence type="ECO:0000313" key="2">
    <source>
        <dbReference type="EMBL" id="KAK0750380.1"/>
    </source>
</evidence>
<feature type="region of interest" description="Disordered" evidence="1">
    <location>
        <begin position="1"/>
        <end position="30"/>
    </location>
</feature>
<evidence type="ECO:0000256" key="1">
    <source>
        <dbReference type="SAM" id="MobiDB-lite"/>
    </source>
</evidence>
<organism evidence="2 3">
    <name type="scientific">Schizothecium vesticola</name>
    <dbReference type="NCBI Taxonomy" id="314040"/>
    <lineage>
        <taxon>Eukaryota</taxon>
        <taxon>Fungi</taxon>
        <taxon>Dikarya</taxon>
        <taxon>Ascomycota</taxon>
        <taxon>Pezizomycotina</taxon>
        <taxon>Sordariomycetes</taxon>
        <taxon>Sordariomycetidae</taxon>
        <taxon>Sordariales</taxon>
        <taxon>Schizotheciaceae</taxon>
        <taxon>Schizothecium</taxon>
    </lineage>
</organism>